<keyword evidence="1" id="KW-0443">Lipid metabolism</keyword>
<comment type="caution">
    <text evidence="6">The sequence shown here is derived from an EMBL/GenBank/DDBJ whole genome shotgun (WGS) entry which is preliminary data.</text>
</comment>
<name>A0A6L2Q169_COPFO</name>
<comment type="similarity">
    <text evidence="4">Belongs to the choline/ethanolamine kinase family.</text>
</comment>
<dbReference type="InterPro" id="IPR011009">
    <property type="entry name" value="Kinase-like_dom_sf"/>
</dbReference>
<dbReference type="InParanoid" id="A0A6L2Q169"/>
<dbReference type="Proteomes" id="UP000502823">
    <property type="component" value="Unassembled WGS sequence"/>
</dbReference>
<accession>A0A6L2Q169</accession>
<evidence type="ECO:0000313" key="6">
    <source>
        <dbReference type="EMBL" id="GFG38469.1"/>
    </source>
</evidence>
<comment type="pathway">
    <text evidence="3">Phospholipid metabolism; phosphatidylethanolamine biosynthesis; phosphatidylethanolamine from ethanolamine: step 1/3.</text>
</comment>
<gene>
    <name evidence="6" type="ORF">Cfor_11212</name>
</gene>
<reference evidence="7" key="1">
    <citation type="submission" date="2020-01" db="EMBL/GenBank/DDBJ databases">
        <title>Draft genome sequence of the Termite Coptotermes fromosanus.</title>
        <authorList>
            <person name="Itakura S."/>
            <person name="Yosikawa Y."/>
            <person name="Umezawa K."/>
        </authorList>
    </citation>
    <scope>NUCLEOTIDE SEQUENCE [LARGE SCALE GENOMIC DNA]</scope>
</reference>
<dbReference type="EC" id="2.7.1.82" evidence="5"/>
<evidence type="ECO:0000256" key="3">
    <source>
        <dbReference type="ARBA" id="ARBA00037883"/>
    </source>
</evidence>
<protein>
    <recommendedName>
        <fullName evidence="5">ethanolamine kinase</fullName>
        <ecNumber evidence="5">2.7.1.82</ecNumber>
    </recommendedName>
</protein>
<dbReference type="Gene3D" id="3.90.1200.10">
    <property type="match status" value="1"/>
</dbReference>
<dbReference type="PANTHER" id="PTHR22603:SF66">
    <property type="entry name" value="ETHANOLAMINE KINASE"/>
    <property type="match status" value="1"/>
</dbReference>
<sequence>MPQETRSSVSVASMNCHSSVHIPLTIEEDKLIDGSVKVLSVIRPTWAKEKVNFKVFTDGITNKLLGCFHEDFPEDVVLVRVYGHKTDLLIDRNAETRNIQLLHNAGYAPHLYATFCNGLAYEYVSGVVLDTTSCRDPDVFPLVARMVALVHKVDSTDDVPKEPSIWLKIEQFLSIMPQTFKEAEKQARFLELIPPKSRLEEEYALLKTELSSVGSPIVFCHNDLLLANVIYNAKKNTVTFIDYEYSSHNYQAFDIGNHFAEYAGVADVDYAAYPSPEFQRNWLRIYLETFHSTTEMSGANDITEHDISCLYVQVNKFALAAHFLWAIWALIQAEHSTIDFDFLGIMVKVIFTMHICGGVAYSSMQQPLCCVKGRGVGGPKGGLNVMICRKDTAFYW</sequence>
<dbReference type="SUPFAM" id="SSF56112">
    <property type="entry name" value="Protein kinase-like (PK-like)"/>
    <property type="match status" value="1"/>
</dbReference>
<evidence type="ECO:0000256" key="4">
    <source>
        <dbReference type="ARBA" id="ARBA00038211"/>
    </source>
</evidence>
<keyword evidence="1" id="KW-0444">Lipid biosynthesis</keyword>
<dbReference type="EMBL" id="BLKM01000783">
    <property type="protein sequence ID" value="GFG38469.1"/>
    <property type="molecule type" value="Genomic_DNA"/>
</dbReference>
<dbReference type="GO" id="GO:0005737">
    <property type="term" value="C:cytoplasm"/>
    <property type="evidence" value="ECO:0007669"/>
    <property type="project" value="TreeGrafter"/>
</dbReference>
<keyword evidence="1" id="KW-0594">Phospholipid biosynthesis</keyword>
<proteinExistence type="inferred from homology"/>
<evidence type="ECO:0000313" key="7">
    <source>
        <dbReference type="Proteomes" id="UP000502823"/>
    </source>
</evidence>
<keyword evidence="2" id="KW-1208">Phospholipid metabolism</keyword>
<dbReference type="Gene3D" id="3.30.200.20">
    <property type="entry name" value="Phosphorylase Kinase, domain 1"/>
    <property type="match status" value="1"/>
</dbReference>
<dbReference type="OrthoDB" id="10267235at2759"/>
<dbReference type="GO" id="GO:0006646">
    <property type="term" value="P:phosphatidylethanolamine biosynthetic process"/>
    <property type="evidence" value="ECO:0007669"/>
    <property type="project" value="TreeGrafter"/>
</dbReference>
<evidence type="ECO:0000256" key="1">
    <source>
        <dbReference type="ARBA" id="ARBA00023209"/>
    </source>
</evidence>
<evidence type="ECO:0000256" key="2">
    <source>
        <dbReference type="ARBA" id="ARBA00023264"/>
    </source>
</evidence>
<dbReference type="Pfam" id="PF01633">
    <property type="entry name" value="Choline_kinase"/>
    <property type="match status" value="1"/>
</dbReference>
<keyword evidence="7" id="KW-1185">Reference proteome</keyword>
<dbReference type="AlphaFoldDB" id="A0A6L2Q169"/>
<dbReference type="GO" id="GO:0004305">
    <property type="term" value="F:ethanolamine kinase activity"/>
    <property type="evidence" value="ECO:0007669"/>
    <property type="project" value="UniProtKB-EC"/>
</dbReference>
<evidence type="ECO:0000256" key="5">
    <source>
        <dbReference type="ARBA" id="ARBA00038874"/>
    </source>
</evidence>
<dbReference type="PANTHER" id="PTHR22603">
    <property type="entry name" value="CHOLINE/ETHANOALAMINE KINASE"/>
    <property type="match status" value="1"/>
</dbReference>
<organism evidence="6 7">
    <name type="scientific">Coptotermes formosanus</name>
    <name type="common">Formosan subterranean termite</name>
    <dbReference type="NCBI Taxonomy" id="36987"/>
    <lineage>
        <taxon>Eukaryota</taxon>
        <taxon>Metazoa</taxon>
        <taxon>Ecdysozoa</taxon>
        <taxon>Arthropoda</taxon>
        <taxon>Hexapoda</taxon>
        <taxon>Insecta</taxon>
        <taxon>Pterygota</taxon>
        <taxon>Neoptera</taxon>
        <taxon>Polyneoptera</taxon>
        <taxon>Dictyoptera</taxon>
        <taxon>Blattodea</taxon>
        <taxon>Blattoidea</taxon>
        <taxon>Termitoidae</taxon>
        <taxon>Rhinotermitidae</taxon>
        <taxon>Coptotermes</taxon>
    </lineage>
</organism>
<dbReference type="FunCoup" id="A0A6L2Q169">
    <property type="interactions" value="1585"/>
</dbReference>
<dbReference type="CDD" id="cd05157">
    <property type="entry name" value="ETNK_euk"/>
    <property type="match status" value="1"/>
</dbReference>